<sequence>MANLEASWANLPKDCLSIVLDRKSHRKKKLYSLQNKREVSDIKLRRRYTKRCCGSCYGWIASVDKEFVITLSNPFKDVPNIDLPKLEFPEKKPMGHQYDIQKVVLSADPCSSPTSFVVGVIYSVYCRLAFHRYGDKDKDNWIHIDNNLTLITDLIFHRNLVYVIGHRNNVLSFDINGPEPPKLKTLLEEDHLHDGEAYSDRAYLVESSMGNLFSIHRKLKSGDNGYSNDYLTKRFRVMKMVLDENGELLEREEVKSIDGDLAFVGDNGSLTVAAKYFPQGQPNSIYYTDDYFDIGPYVPFGPRDNGIFHLEDGSFEQHYQFQSSHKRLPPYIWICPPIHYVLQLGS</sequence>
<dbReference type="OMA" id="ERSVHWT"/>
<evidence type="ECO:0000259" key="1">
    <source>
        <dbReference type="Pfam" id="PF03478"/>
    </source>
</evidence>
<protein>
    <recommendedName>
        <fullName evidence="1">KIB1-4 beta-propeller domain-containing protein</fullName>
    </recommendedName>
</protein>
<dbReference type="Pfam" id="PF03478">
    <property type="entry name" value="Beta-prop_KIB1-4"/>
    <property type="match status" value="1"/>
</dbReference>
<dbReference type="Gramene" id="OMO74681">
    <property type="protein sequence ID" value="OMO74681"/>
    <property type="gene ID" value="CCACVL1_16533"/>
</dbReference>
<gene>
    <name evidence="2" type="ORF">CCACVL1_16533</name>
</gene>
<evidence type="ECO:0000313" key="3">
    <source>
        <dbReference type="Proteomes" id="UP000188268"/>
    </source>
</evidence>
<evidence type="ECO:0000313" key="2">
    <source>
        <dbReference type="EMBL" id="OMO74681.1"/>
    </source>
</evidence>
<accession>A0A1R3HWR4</accession>
<dbReference type="PANTHER" id="PTHR44259">
    <property type="entry name" value="OS07G0183000 PROTEIN-RELATED"/>
    <property type="match status" value="1"/>
</dbReference>
<organism evidence="2 3">
    <name type="scientific">Corchorus capsularis</name>
    <name type="common">Jute</name>
    <dbReference type="NCBI Taxonomy" id="210143"/>
    <lineage>
        <taxon>Eukaryota</taxon>
        <taxon>Viridiplantae</taxon>
        <taxon>Streptophyta</taxon>
        <taxon>Embryophyta</taxon>
        <taxon>Tracheophyta</taxon>
        <taxon>Spermatophyta</taxon>
        <taxon>Magnoliopsida</taxon>
        <taxon>eudicotyledons</taxon>
        <taxon>Gunneridae</taxon>
        <taxon>Pentapetalae</taxon>
        <taxon>rosids</taxon>
        <taxon>malvids</taxon>
        <taxon>Malvales</taxon>
        <taxon>Malvaceae</taxon>
        <taxon>Grewioideae</taxon>
        <taxon>Apeibeae</taxon>
        <taxon>Corchorus</taxon>
    </lineage>
</organism>
<keyword evidence="3" id="KW-1185">Reference proteome</keyword>
<name>A0A1R3HWR4_COCAP</name>
<proteinExistence type="predicted"/>
<comment type="caution">
    <text evidence="2">The sequence shown here is derived from an EMBL/GenBank/DDBJ whole genome shotgun (WGS) entry which is preliminary data.</text>
</comment>
<dbReference type="PANTHER" id="PTHR44259:SF93">
    <property type="entry name" value="PROTEIN, PUTATIVE (DUF295)-RELATED"/>
    <property type="match status" value="1"/>
</dbReference>
<dbReference type="OrthoDB" id="1519185at2759"/>
<feature type="domain" description="KIB1-4 beta-propeller" evidence="1">
    <location>
        <begin position="30"/>
        <end position="297"/>
    </location>
</feature>
<dbReference type="AlphaFoldDB" id="A0A1R3HWR4"/>
<dbReference type="InterPro" id="IPR050942">
    <property type="entry name" value="F-box_BR-signaling"/>
</dbReference>
<dbReference type="STRING" id="210143.A0A1R3HWR4"/>
<dbReference type="Proteomes" id="UP000188268">
    <property type="component" value="Unassembled WGS sequence"/>
</dbReference>
<dbReference type="EMBL" id="AWWV01011079">
    <property type="protein sequence ID" value="OMO74681.1"/>
    <property type="molecule type" value="Genomic_DNA"/>
</dbReference>
<reference evidence="2 3" key="1">
    <citation type="submission" date="2013-09" db="EMBL/GenBank/DDBJ databases">
        <title>Corchorus capsularis genome sequencing.</title>
        <authorList>
            <person name="Alam M."/>
            <person name="Haque M.S."/>
            <person name="Islam M.S."/>
            <person name="Emdad E.M."/>
            <person name="Islam M.M."/>
            <person name="Ahmed B."/>
            <person name="Halim A."/>
            <person name="Hossen Q.M.M."/>
            <person name="Hossain M.Z."/>
            <person name="Ahmed R."/>
            <person name="Khan M.M."/>
            <person name="Islam R."/>
            <person name="Rashid M.M."/>
            <person name="Khan S.A."/>
            <person name="Rahman M.S."/>
            <person name="Alam M."/>
        </authorList>
    </citation>
    <scope>NUCLEOTIDE SEQUENCE [LARGE SCALE GENOMIC DNA]</scope>
    <source>
        <strain evidence="3">cv. CVL-1</strain>
        <tissue evidence="2">Whole seedling</tissue>
    </source>
</reference>
<dbReference type="InterPro" id="IPR005174">
    <property type="entry name" value="KIB1-4_b-propeller"/>
</dbReference>